<protein>
    <submittedName>
        <fullName evidence="3">Phosphate ABC transporter substrate-binding protein, PhoT family</fullName>
    </submittedName>
</protein>
<dbReference type="PROSITE" id="PS51257">
    <property type="entry name" value="PROKAR_LIPOPROTEIN"/>
    <property type="match status" value="1"/>
</dbReference>
<dbReference type="OrthoDB" id="9783488at2"/>
<dbReference type="Proteomes" id="UP000198393">
    <property type="component" value="Unassembled WGS sequence"/>
</dbReference>
<dbReference type="RefSeq" id="WP_089356277.1">
    <property type="nucleotide sequence ID" value="NZ_FZPD01000002.1"/>
</dbReference>
<evidence type="ECO:0000259" key="2">
    <source>
        <dbReference type="Pfam" id="PF12849"/>
    </source>
</evidence>
<feature type="domain" description="PBP" evidence="2">
    <location>
        <begin position="23"/>
        <end position="264"/>
    </location>
</feature>
<keyword evidence="4" id="KW-1185">Reference proteome</keyword>
<name>A0A239HX29_EKHLU</name>
<evidence type="ECO:0000313" key="3">
    <source>
        <dbReference type="EMBL" id="SNS85879.1"/>
    </source>
</evidence>
<sequence>MKRLLFSLLVCFFLGCDTIQNPKDYQPLKLKGSESMHETFANLASDFERLQDTIKVELEGGGSRTGLLAIKDQTADIGLSSFPFDLDSILGENHTIDQRVVAYDGIVVINHLDNPIGQLTDDQISNIYSGVVTDWAELGGVSGSIMPVVRDSNSGTQKFFTQHYNIFELAPTVVVAGENREIVDSVISNKNSIGFIGYSYYTAMVKNVELPALGAKSKDTVAYVAPEPDFINSGQYPLKRSLRIYYEQLPDKRVMAFLQYLDSDRAKEIIESHGLIIN</sequence>
<dbReference type="PANTHER" id="PTHR30570:SF1">
    <property type="entry name" value="PHOSPHATE-BINDING PROTEIN PSTS"/>
    <property type="match status" value="1"/>
</dbReference>
<dbReference type="InterPro" id="IPR050811">
    <property type="entry name" value="Phosphate_ABC_transporter"/>
</dbReference>
<accession>A0A239HX29</accession>
<evidence type="ECO:0000313" key="4">
    <source>
        <dbReference type="Proteomes" id="UP000198393"/>
    </source>
</evidence>
<dbReference type="SUPFAM" id="SSF53850">
    <property type="entry name" value="Periplasmic binding protein-like II"/>
    <property type="match status" value="1"/>
</dbReference>
<organism evidence="3 4">
    <name type="scientific">Ekhidna lutea</name>
    <dbReference type="NCBI Taxonomy" id="447679"/>
    <lineage>
        <taxon>Bacteria</taxon>
        <taxon>Pseudomonadati</taxon>
        <taxon>Bacteroidota</taxon>
        <taxon>Cytophagia</taxon>
        <taxon>Cytophagales</taxon>
        <taxon>Reichenbachiellaceae</taxon>
        <taxon>Ekhidna</taxon>
    </lineage>
</organism>
<evidence type="ECO:0000256" key="1">
    <source>
        <dbReference type="ARBA" id="ARBA00022729"/>
    </source>
</evidence>
<dbReference type="InterPro" id="IPR024370">
    <property type="entry name" value="PBP_domain"/>
</dbReference>
<dbReference type="EMBL" id="FZPD01000002">
    <property type="protein sequence ID" value="SNS85879.1"/>
    <property type="molecule type" value="Genomic_DNA"/>
</dbReference>
<dbReference type="Pfam" id="PF12849">
    <property type="entry name" value="PBP_like_2"/>
    <property type="match status" value="1"/>
</dbReference>
<dbReference type="Gene3D" id="3.40.190.10">
    <property type="entry name" value="Periplasmic binding protein-like II"/>
    <property type="match status" value="2"/>
</dbReference>
<gene>
    <name evidence="3" type="ORF">SAMN05421640_1555</name>
</gene>
<keyword evidence="1" id="KW-0732">Signal</keyword>
<reference evidence="3 4" key="1">
    <citation type="submission" date="2017-06" db="EMBL/GenBank/DDBJ databases">
        <authorList>
            <person name="Kim H.J."/>
            <person name="Triplett B.A."/>
        </authorList>
    </citation>
    <scope>NUCLEOTIDE SEQUENCE [LARGE SCALE GENOMIC DNA]</scope>
    <source>
        <strain evidence="3 4">DSM 19307</strain>
    </source>
</reference>
<dbReference type="AlphaFoldDB" id="A0A239HX29"/>
<dbReference type="PANTHER" id="PTHR30570">
    <property type="entry name" value="PERIPLASMIC PHOSPHATE BINDING COMPONENT OF PHOSPHATE ABC TRANSPORTER"/>
    <property type="match status" value="1"/>
</dbReference>
<proteinExistence type="predicted"/>